<keyword evidence="1" id="KW-1133">Transmembrane helix</keyword>
<reference evidence="2 3" key="1">
    <citation type="submission" date="2021-02" db="EMBL/GenBank/DDBJ databases">
        <title>Characterization of Marinitoga sp. nov. str. BP5-C20A.</title>
        <authorList>
            <person name="Erauso G."/>
            <person name="Postec A."/>
        </authorList>
    </citation>
    <scope>NUCLEOTIDE SEQUENCE [LARGE SCALE GENOMIC DNA]</scope>
    <source>
        <strain evidence="2 3">BP5-C20A</strain>
    </source>
</reference>
<evidence type="ECO:0000313" key="2">
    <source>
        <dbReference type="EMBL" id="WGS64072.1"/>
    </source>
</evidence>
<accession>A0ABY8PN46</accession>
<sequence length="143" mass="17526">MKKVFSKLSFLAFEYIFIVIFYKFYLKIKLNNITYLYLMLFILPFYTYLKFQEIISITIEKRTFQRLLNFLNLISAALVVYVINYYLIGISQYYSKKISYFLIISKLIDYTWNLIKSPTHKKIKDTYEIEKRMKTENWKNFSI</sequence>
<proteinExistence type="predicted"/>
<organism evidence="2 3">
    <name type="scientific">Marinitoga aeolica</name>
    <dbReference type="NCBI Taxonomy" id="2809031"/>
    <lineage>
        <taxon>Bacteria</taxon>
        <taxon>Thermotogati</taxon>
        <taxon>Thermotogota</taxon>
        <taxon>Thermotogae</taxon>
        <taxon>Petrotogales</taxon>
        <taxon>Petrotogaceae</taxon>
        <taxon>Marinitoga</taxon>
    </lineage>
</organism>
<keyword evidence="1" id="KW-0472">Membrane</keyword>
<protein>
    <submittedName>
        <fullName evidence="2">Uncharacterized protein</fullName>
    </submittedName>
</protein>
<keyword evidence="3" id="KW-1185">Reference proteome</keyword>
<dbReference type="Proteomes" id="UP001232493">
    <property type="component" value="Chromosome"/>
</dbReference>
<feature type="transmembrane region" description="Helical" evidence="1">
    <location>
        <begin position="32"/>
        <end position="49"/>
    </location>
</feature>
<name>A0ABY8PN46_9BACT</name>
<dbReference type="EMBL" id="CP069362">
    <property type="protein sequence ID" value="WGS64072.1"/>
    <property type="molecule type" value="Genomic_DNA"/>
</dbReference>
<evidence type="ECO:0000256" key="1">
    <source>
        <dbReference type="SAM" id="Phobius"/>
    </source>
</evidence>
<keyword evidence="1" id="KW-0812">Transmembrane</keyword>
<feature type="transmembrane region" description="Helical" evidence="1">
    <location>
        <begin position="7"/>
        <end position="26"/>
    </location>
</feature>
<feature type="transmembrane region" description="Helical" evidence="1">
    <location>
        <begin position="70"/>
        <end position="92"/>
    </location>
</feature>
<gene>
    <name evidence="2" type="ORF">JRV97_06725</name>
</gene>
<dbReference type="RefSeq" id="WP_280997419.1">
    <property type="nucleotide sequence ID" value="NZ_CP069362.1"/>
</dbReference>
<evidence type="ECO:0000313" key="3">
    <source>
        <dbReference type="Proteomes" id="UP001232493"/>
    </source>
</evidence>